<protein>
    <submittedName>
        <fullName evidence="1">Uncharacterized protein</fullName>
    </submittedName>
</protein>
<sequence>MFLTTPSIAVTIGVSKTKANANTTINIETIPSIIPVGLFAFDGVTMLHQKSKVRTNTFGVLFIK</sequence>
<dbReference type="Proteomes" id="UP000004095">
    <property type="component" value="Unassembled WGS sequence"/>
</dbReference>
<dbReference type="AlphaFoldDB" id="A1ZQ57"/>
<reference evidence="1 2" key="1">
    <citation type="submission" date="2007-01" db="EMBL/GenBank/DDBJ databases">
        <authorList>
            <person name="Haygood M."/>
            <person name="Podell S."/>
            <person name="Anderson C."/>
            <person name="Hopkinson B."/>
            <person name="Roe K."/>
            <person name="Barbeau K."/>
            <person name="Gaasterland T."/>
            <person name="Ferriera S."/>
            <person name="Johnson J."/>
            <person name="Kravitz S."/>
            <person name="Beeson K."/>
            <person name="Sutton G."/>
            <person name="Rogers Y.-H."/>
            <person name="Friedman R."/>
            <person name="Frazier M."/>
            <person name="Venter J.C."/>
        </authorList>
    </citation>
    <scope>NUCLEOTIDE SEQUENCE [LARGE SCALE GENOMIC DNA]</scope>
    <source>
        <strain evidence="1 2">ATCC 23134</strain>
    </source>
</reference>
<organism evidence="1 2">
    <name type="scientific">Microscilla marina ATCC 23134</name>
    <dbReference type="NCBI Taxonomy" id="313606"/>
    <lineage>
        <taxon>Bacteria</taxon>
        <taxon>Pseudomonadati</taxon>
        <taxon>Bacteroidota</taxon>
        <taxon>Cytophagia</taxon>
        <taxon>Cytophagales</taxon>
        <taxon>Microscillaceae</taxon>
        <taxon>Microscilla</taxon>
    </lineage>
</organism>
<evidence type="ECO:0000313" key="2">
    <source>
        <dbReference type="Proteomes" id="UP000004095"/>
    </source>
</evidence>
<dbReference type="EMBL" id="AAWS01000023">
    <property type="protein sequence ID" value="EAY27466.1"/>
    <property type="molecule type" value="Genomic_DNA"/>
</dbReference>
<evidence type="ECO:0000313" key="1">
    <source>
        <dbReference type="EMBL" id="EAY27466.1"/>
    </source>
</evidence>
<proteinExistence type="predicted"/>
<gene>
    <name evidence="1" type="ORF">M23134_06867</name>
</gene>
<name>A1ZQ57_MICM2</name>
<accession>A1ZQ57</accession>
<comment type="caution">
    <text evidence="1">The sequence shown here is derived from an EMBL/GenBank/DDBJ whole genome shotgun (WGS) entry which is preliminary data.</text>
</comment>
<keyword evidence="2" id="KW-1185">Reference proteome</keyword>